<feature type="chain" id="PRO_5019492158" evidence="1">
    <location>
        <begin position="21"/>
        <end position="190"/>
    </location>
</feature>
<accession>A0A423VM04</accession>
<proteinExistence type="predicted"/>
<name>A0A423VM04_CYTCH</name>
<evidence type="ECO:0000313" key="3">
    <source>
        <dbReference type="Proteomes" id="UP000284375"/>
    </source>
</evidence>
<organism evidence="2 3">
    <name type="scientific">Cytospora chrysosperma</name>
    <name type="common">Cytospora canker fungus</name>
    <name type="synonym">Sphaeria chrysosperma</name>
    <dbReference type="NCBI Taxonomy" id="252740"/>
    <lineage>
        <taxon>Eukaryota</taxon>
        <taxon>Fungi</taxon>
        <taxon>Dikarya</taxon>
        <taxon>Ascomycota</taxon>
        <taxon>Pezizomycotina</taxon>
        <taxon>Sordariomycetes</taxon>
        <taxon>Sordariomycetidae</taxon>
        <taxon>Diaporthales</taxon>
        <taxon>Cytosporaceae</taxon>
        <taxon>Cytospora</taxon>
    </lineage>
</organism>
<feature type="signal peptide" evidence="1">
    <location>
        <begin position="1"/>
        <end position="20"/>
    </location>
</feature>
<keyword evidence="1" id="KW-0732">Signal</keyword>
<protein>
    <submittedName>
        <fullName evidence="2">Uncharacterized protein</fullName>
    </submittedName>
</protein>
<dbReference type="Proteomes" id="UP000284375">
    <property type="component" value="Unassembled WGS sequence"/>
</dbReference>
<reference evidence="2 3" key="1">
    <citation type="submission" date="2015-09" db="EMBL/GenBank/DDBJ databases">
        <title>Host preference determinants of Valsa canker pathogens revealed by comparative genomics.</title>
        <authorList>
            <person name="Yin Z."/>
            <person name="Huang L."/>
        </authorList>
    </citation>
    <scope>NUCLEOTIDE SEQUENCE [LARGE SCALE GENOMIC DNA]</scope>
    <source>
        <strain evidence="2 3">YSFL</strain>
    </source>
</reference>
<dbReference type="EMBL" id="LJZO01000040">
    <property type="protein sequence ID" value="ROV91944.1"/>
    <property type="molecule type" value="Genomic_DNA"/>
</dbReference>
<dbReference type="OrthoDB" id="3226519at2759"/>
<gene>
    <name evidence="2" type="ORF">VSDG_07592</name>
</gene>
<evidence type="ECO:0000313" key="2">
    <source>
        <dbReference type="EMBL" id="ROV91944.1"/>
    </source>
</evidence>
<dbReference type="AlphaFoldDB" id="A0A423VM04"/>
<sequence length="190" mass="20181">MRFFQTTLARLALLVGSATALVPRDTVKSAAACAPGTELIVNETTVNGVHIGQGACQTAESVLQSRNAVNDLDQRNTNLCGAPCTTYCNSGTGGPDPNDCSSLASSIEGSGGFTMSAGYTYYWWWGSCEAYIINTSSADEYYCYDESNFAGVINYLAWNCQASTSGGPYSGGSCHFYDNTQIGWVQVQTS</sequence>
<evidence type="ECO:0000256" key="1">
    <source>
        <dbReference type="SAM" id="SignalP"/>
    </source>
</evidence>
<comment type="caution">
    <text evidence="2">The sequence shown here is derived from an EMBL/GenBank/DDBJ whole genome shotgun (WGS) entry which is preliminary data.</text>
</comment>
<keyword evidence="3" id="KW-1185">Reference proteome</keyword>